<organism evidence="2 3">
    <name type="scientific">Catagonus wagneri</name>
    <name type="common">Chacoan peccary</name>
    <dbReference type="NCBI Taxonomy" id="51154"/>
    <lineage>
        <taxon>Eukaryota</taxon>
        <taxon>Metazoa</taxon>
        <taxon>Chordata</taxon>
        <taxon>Craniata</taxon>
        <taxon>Vertebrata</taxon>
        <taxon>Euteleostomi</taxon>
        <taxon>Mammalia</taxon>
        <taxon>Eutheria</taxon>
        <taxon>Laurasiatheria</taxon>
        <taxon>Artiodactyla</taxon>
        <taxon>Suina</taxon>
        <taxon>Tayassuidae</taxon>
        <taxon>Catagonus</taxon>
    </lineage>
</organism>
<dbReference type="Ensembl" id="ENSCWAT00000015382.1">
    <property type="protein sequence ID" value="ENSCWAP00000014179.1"/>
    <property type="gene ID" value="ENSCWAG00000010946.1"/>
</dbReference>
<dbReference type="Pfam" id="PF16297">
    <property type="entry name" value="DUF4939"/>
    <property type="match status" value="1"/>
</dbReference>
<sequence length="128" mass="14199">MECDPLNNVTIDGVRRLLCEKANLLTQMRPPACPVAFPETFKGDSARLPEFLIQASSYMKFFEDRFSNDTLKVAFLISRLSGTETGLRTELCLAVTHLELPAPSCWVHNGARKSACLRTRAGNLAIGR</sequence>
<protein>
    <recommendedName>
        <fullName evidence="1">DUF4939 domain-containing protein</fullName>
    </recommendedName>
</protein>
<evidence type="ECO:0000313" key="2">
    <source>
        <dbReference type="Ensembl" id="ENSCWAP00000014179.1"/>
    </source>
</evidence>
<dbReference type="GeneTree" id="ENSGT00940000162721"/>
<dbReference type="InterPro" id="IPR032549">
    <property type="entry name" value="DUF4939"/>
</dbReference>
<name>A0A8C3WR10_9CETA</name>
<evidence type="ECO:0000313" key="3">
    <source>
        <dbReference type="Proteomes" id="UP000694540"/>
    </source>
</evidence>
<reference evidence="2" key="2">
    <citation type="submission" date="2025-09" db="UniProtKB">
        <authorList>
            <consortium name="Ensembl"/>
        </authorList>
    </citation>
    <scope>IDENTIFICATION</scope>
</reference>
<dbReference type="Proteomes" id="UP000694540">
    <property type="component" value="Unplaced"/>
</dbReference>
<dbReference type="AlphaFoldDB" id="A0A8C3WR10"/>
<evidence type="ECO:0000259" key="1">
    <source>
        <dbReference type="Pfam" id="PF16297"/>
    </source>
</evidence>
<proteinExistence type="predicted"/>
<accession>A0A8C3WR10</accession>
<feature type="domain" description="DUF4939" evidence="1">
    <location>
        <begin position="14"/>
        <end position="83"/>
    </location>
</feature>
<keyword evidence="3" id="KW-1185">Reference proteome</keyword>
<reference evidence="2" key="1">
    <citation type="submission" date="2025-08" db="UniProtKB">
        <authorList>
            <consortium name="Ensembl"/>
        </authorList>
    </citation>
    <scope>IDENTIFICATION</scope>
</reference>